<feature type="transmembrane region" description="Helical" evidence="1">
    <location>
        <begin position="46"/>
        <end position="65"/>
    </location>
</feature>
<reference evidence="3" key="1">
    <citation type="submission" date="2024-07" db="EMBL/GenBank/DDBJ databases">
        <title>Identification and characteristics of an arsenic-resistant bacterial isolate, which belongs to a novel species.</title>
        <authorList>
            <person name="Juszczyk A."/>
            <person name="Kowalczyk A."/>
            <person name="Was K."/>
            <person name="Kosowicz W."/>
            <person name="Budzyn A."/>
            <person name="Latowski D."/>
        </authorList>
    </citation>
    <scope>NUCLEOTIDE SEQUENCE</scope>
    <source>
        <strain evidence="3">As8PL</strain>
    </source>
</reference>
<gene>
    <name evidence="3" type="ORF">AB3N04_04985</name>
</gene>
<keyword evidence="1" id="KW-0812">Transmembrane</keyword>
<feature type="domain" description="DUF4179" evidence="2">
    <location>
        <begin position="44"/>
        <end position="129"/>
    </location>
</feature>
<keyword evidence="1" id="KW-0472">Membrane</keyword>
<sequence>MNEVEKRLAEERKRLESLHAPDELESRLRHALEQTPPKKRKPIKSIWKLATVAALFFIVIVGYQFNGFAYYGKKLLGFEEVASGTLNDLNDAGMGQVVDKQVELKDGTILVIDGVMTDANQLIMYYTLHNQSGLQEDVYEMISVDRMTGFLTNSHVESGTSIMNDDGTEIRGIMTFEPVSAFSKQLTLHYWQYDEGRLVNENRLTFAYNPNQAMQTEIKQSINETLEVDQGKITFKSISATPTITVIEGSLNVDNYDRVDFALEGVELLANGEPVELKGGGSQSTIRGYDFDIRYDALPEPIHSLELIMKEFVGYATIDEKISLAHAESTSFDIGERELRVNEVVATEQGVEVKLATDGDIMLDGVSIEAKGQLIPLITTLNQTYLIDENGREWKERTLLFEGVQAPDFLVIEGMHYMKVYDVGFEIPVQ</sequence>
<dbReference type="AlphaFoldDB" id="A0AB39BUQ8"/>
<keyword evidence="1" id="KW-1133">Transmembrane helix</keyword>
<evidence type="ECO:0000256" key="1">
    <source>
        <dbReference type="SAM" id="Phobius"/>
    </source>
</evidence>
<name>A0AB39BUQ8_9BACI</name>
<protein>
    <submittedName>
        <fullName evidence="3">DUF4179 domain-containing protein</fullName>
    </submittedName>
</protein>
<evidence type="ECO:0000313" key="3">
    <source>
        <dbReference type="EMBL" id="XDI37676.1"/>
    </source>
</evidence>
<dbReference type="InterPro" id="IPR025436">
    <property type="entry name" value="DUF4179"/>
</dbReference>
<organism evidence="3">
    <name type="scientific">Alkalihalophilus sp. As8PL</name>
    <dbReference type="NCBI Taxonomy" id="3237103"/>
    <lineage>
        <taxon>Bacteria</taxon>
        <taxon>Bacillati</taxon>
        <taxon>Bacillota</taxon>
        <taxon>Bacilli</taxon>
        <taxon>Bacillales</taxon>
        <taxon>Bacillaceae</taxon>
        <taxon>Alkalihalophilus</taxon>
    </lineage>
</organism>
<dbReference type="RefSeq" id="WP_368505005.1">
    <property type="nucleotide sequence ID" value="NZ_CP162551.1"/>
</dbReference>
<dbReference type="EMBL" id="CP162551">
    <property type="protein sequence ID" value="XDI37676.1"/>
    <property type="molecule type" value="Genomic_DNA"/>
</dbReference>
<proteinExistence type="predicted"/>
<dbReference type="Pfam" id="PF13786">
    <property type="entry name" value="DUF4179"/>
    <property type="match status" value="1"/>
</dbReference>
<evidence type="ECO:0000259" key="2">
    <source>
        <dbReference type="Pfam" id="PF13786"/>
    </source>
</evidence>
<accession>A0AB39BUQ8</accession>